<accession>A0ABT6X143</accession>
<dbReference type="RefSeq" id="WP_282767197.1">
    <property type="nucleotide sequence ID" value="NZ_JASCTH010000053.1"/>
</dbReference>
<proteinExistence type="predicted"/>
<keyword evidence="1" id="KW-0812">Transmembrane</keyword>
<evidence type="ECO:0000313" key="2">
    <source>
        <dbReference type="EMBL" id="MDI6105730.1"/>
    </source>
</evidence>
<dbReference type="Proteomes" id="UP001241758">
    <property type="component" value="Unassembled WGS sequence"/>
</dbReference>
<keyword evidence="1" id="KW-0472">Membrane</keyword>
<organism evidence="2 3">
    <name type="scientific">Actinoplanes sandaracinus</name>
    <dbReference type="NCBI Taxonomy" id="3045177"/>
    <lineage>
        <taxon>Bacteria</taxon>
        <taxon>Bacillati</taxon>
        <taxon>Actinomycetota</taxon>
        <taxon>Actinomycetes</taxon>
        <taxon>Micromonosporales</taxon>
        <taxon>Micromonosporaceae</taxon>
        <taxon>Actinoplanes</taxon>
    </lineage>
</organism>
<feature type="transmembrane region" description="Helical" evidence="1">
    <location>
        <begin position="39"/>
        <end position="56"/>
    </location>
</feature>
<feature type="transmembrane region" description="Helical" evidence="1">
    <location>
        <begin position="76"/>
        <end position="96"/>
    </location>
</feature>
<keyword evidence="3" id="KW-1185">Reference proteome</keyword>
<feature type="transmembrane region" description="Helical" evidence="1">
    <location>
        <begin position="16"/>
        <end position="33"/>
    </location>
</feature>
<dbReference type="EMBL" id="JASCTH010000053">
    <property type="protein sequence ID" value="MDI6105730.1"/>
    <property type="molecule type" value="Genomic_DNA"/>
</dbReference>
<feature type="transmembrane region" description="Helical" evidence="1">
    <location>
        <begin position="116"/>
        <end position="137"/>
    </location>
</feature>
<keyword evidence="1" id="KW-1133">Transmembrane helix</keyword>
<reference evidence="2 3" key="1">
    <citation type="submission" date="2023-05" db="EMBL/GenBank/DDBJ databases">
        <title>Actinoplanes sp. NEAU-A12 genome sequencing.</title>
        <authorList>
            <person name="Wang Z.-S."/>
        </authorList>
    </citation>
    <scope>NUCLEOTIDE SEQUENCE [LARGE SCALE GENOMIC DNA]</scope>
    <source>
        <strain evidence="2 3">NEAU-A12</strain>
    </source>
</reference>
<protein>
    <submittedName>
        <fullName evidence="2">Uncharacterized protein</fullName>
    </submittedName>
</protein>
<evidence type="ECO:0000313" key="3">
    <source>
        <dbReference type="Proteomes" id="UP001241758"/>
    </source>
</evidence>
<evidence type="ECO:0000256" key="1">
    <source>
        <dbReference type="SAM" id="Phobius"/>
    </source>
</evidence>
<name>A0ABT6X143_9ACTN</name>
<sequence length="266" mass="28359">MIARMLDATARHRRPILLGGVVVAVIEATLTTLNPFSDVRLTWLIVVPVLLLVLAGKSFRQARPTAFVVRPDLTAFVAPAAAGPVCTALCFLLIAADRVGQVAASVRTDGVSSFDIGTVALQVIVSSLLYVQAWVGFDISLRPDGLYDRRAVGTVFVPWQATPAAHVARRADGTKTVVIPPGVIPVQDANAASGRPTEVRMLYGRPELVRTGGLTRNANRITPHHVDASFLAAAIAFYASHPDDRAGIGTVHGLRHLQQALTPTEE</sequence>
<comment type="caution">
    <text evidence="2">The sequence shown here is derived from an EMBL/GenBank/DDBJ whole genome shotgun (WGS) entry which is preliminary data.</text>
</comment>
<gene>
    <name evidence="2" type="ORF">QLQ12_44850</name>
</gene>